<evidence type="ECO:0000313" key="1">
    <source>
        <dbReference type="EMBL" id="EAQ13337.1"/>
    </source>
</evidence>
<reference evidence="1 2" key="1">
    <citation type="journal article" date="2010" name="J. Bacteriol.">
        <title>Genome sequences of Pelagibaca bermudensis HTCC2601T and Maritimibacter alkaliphilus HTCC2654T, the type strains of two marine Roseobacter genera.</title>
        <authorList>
            <person name="Thrash J.C."/>
            <person name="Cho J.C."/>
            <person name="Ferriera S."/>
            <person name="Johnson J."/>
            <person name="Vergin K.L."/>
            <person name="Giovannoni S.J."/>
        </authorList>
    </citation>
    <scope>NUCLEOTIDE SEQUENCE [LARGE SCALE GENOMIC DNA]</scope>
    <source>
        <strain evidence="1 2">HTCC2654</strain>
    </source>
</reference>
<protein>
    <recommendedName>
        <fullName evidence="3">Phosphonate metabolism protein</fullName>
    </recommendedName>
</protein>
<dbReference type="Pfam" id="PF06299">
    <property type="entry name" value="DUF1045"/>
    <property type="match status" value="1"/>
</dbReference>
<dbReference type="AlphaFoldDB" id="A3VEJ9"/>
<dbReference type="STRING" id="314271.RB2654_09714"/>
<proteinExistence type="predicted"/>
<dbReference type="Gene3D" id="3.90.1140.10">
    <property type="entry name" value="Cyclic phosphodiesterase"/>
    <property type="match status" value="1"/>
</dbReference>
<dbReference type="eggNOG" id="COG3709">
    <property type="taxonomic scope" value="Bacteria"/>
</dbReference>
<keyword evidence="2" id="KW-1185">Reference proteome</keyword>
<accession>A3VEJ9</accession>
<name>A3VEJ9_9RHOB</name>
<evidence type="ECO:0000313" key="2">
    <source>
        <dbReference type="Proteomes" id="UP000002931"/>
    </source>
</evidence>
<dbReference type="NCBIfam" id="TIGR03223">
    <property type="entry name" value="Phn_opern_protn"/>
    <property type="match status" value="1"/>
</dbReference>
<sequence length="229" mass="25592">MEQFHRYAVYYAPDRGPFARFAAEWLGWCPLSGIEKPHPDVAGLPRPVEEITRTPRKYGFHGTIKPPFRLADGSSPEALQDDLSALARRLTPVRMGGLALKRLGGFVALVPEGDTSALAQLAGEVVEALDHHRAPAPASEIQRRRAAGLTPRQDELLMRWGYPYVMDEFRFHLTLTGKLDPDEAARTMAALDPYLTPLLPRPFALRDLCLFGEDETGRFQLIQRYALTG</sequence>
<gene>
    <name evidence="1" type="ORF">RB2654_09714</name>
</gene>
<organism evidence="1 2">
    <name type="scientific">Maritimibacter alkaliphilus HTCC2654</name>
    <dbReference type="NCBI Taxonomy" id="314271"/>
    <lineage>
        <taxon>Bacteria</taxon>
        <taxon>Pseudomonadati</taxon>
        <taxon>Pseudomonadota</taxon>
        <taxon>Alphaproteobacteria</taxon>
        <taxon>Rhodobacterales</taxon>
        <taxon>Roseobacteraceae</taxon>
        <taxon>Maritimibacter</taxon>
    </lineage>
</organism>
<dbReference type="RefSeq" id="WP_008330972.1">
    <property type="nucleotide sequence ID" value="NZ_CH902578.1"/>
</dbReference>
<evidence type="ECO:0008006" key="3">
    <source>
        <dbReference type="Google" id="ProtNLM"/>
    </source>
</evidence>
<dbReference type="EMBL" id="AAMT01000005">
    <property type="protein sequence ID" value="EAQ13337.1"/>
    <property type="molecule type" value="Genomic_DNA"/>
</dbReference>
<dbReference type="OrthoDB" id="4954742at2"/>
<dbReference type="Proteomes" id="UP000002931">
    <property type="component" value="Unassembled WGS sequence"/>
</dbReference>
<comment type="caution">
    <text evidence="1">The sequence shown here is derived from an EMBL/GenBank/DDBJ whole genome shotgun (WGS) entry which is preliminary data.</text>
</comment>
<dbReference type="InterPro" id="IPR009389">
    <property type="entry name" value="DUF1045"/>
</dbReference>
<dbReference type="PIRSF" id="PIRSF033328">
    <property type="entry name" value="Phest_Mll4975"/>
    <property type="match status" value="1"/>
</dbReference>
<dbReference type="HOGENOM" id="CLU_074099_0_0_5"/>